<dbReference type="Proteomes" id="UP000772434">
    <property type="component" value="Unassembled WGS sequence"/>
</dbReference>
<gene>
    <name evidence="2" type="ORF">BDP27DRAFT_1227575</name>
</gene>
<sequence length="279" mass="31636">IYAVKTLRINYTTYDIRRDQDVVNPRTEHSAVMVLSPETHENAHPYWYAQVIGLFHADVVHYDAKTGCIRSRKQMEFLWVCWLGTEPGYCDGSKTAKLPKVGFVPEDDDFAFGFLDPTQVIRGCHLIPDFCGGKTNTLLQTPGPTAARKPGQDSDWLNFYVMIFVDRDMFMRYRGGGIGHVDIAPENQPQTLETEVGPPENDEGWEKERHRDTSTAMDDDSDRASSEEDDFRSEAGDTNSESGDRTWLLNYLTDNLDYQSEDSEDGSGFEDNDDGFDSQ</sequence>
<proteinExistence type="predicted"/>
<dbReference type="OrthoDB" id="3267098at2759"/>
<comment type="caution">
    <text evidence="2">The sequence shown here is derived from an EMBL/GenBank/DDBJ whole genome shotgun (WGS) entry which is preliminary data.</text>
</comment>
<reference evidence="2" key="1">
    <citation type="submission" date="2020-11" db="EMBL/GenBank/DDBJ databases">
        <authorList>
            <consortium name="DOE Joint Genome Institute"/>
            <person name="Ahrendt S."/>
            <person name="Riley R."/>
            <person name="Andreopoulos W."/>
            <person name="Labutti K."/>
            <person name="Pangilinan J."/>
            <person name="Ruiz-Duenas F.J."/>
            <person name="Barrasa J.M."/>
            <person name="Sanchez-Garcia M."/>
            <person name="Camarero S."/>
            <person name="Miyauchi S."/>
            <person name="Serrano A."/>
            <person name="Linde D."/>
            <person name="Babiker R."/>
            <person name="Drula E."/>
            <person name="Ayuso-Fernandez I."/>
            <person name="Pacheco R."/>
            <person name="Padilla G."/>
            <person name="Ferreira P."/>
            <person name="Barriuso J."/>
            <person name="Kellner H."/>
            <person name="Castanera R."/>
            <person name="Alfaro M."/>
            <person name="Ramirez L."/>
            <person name="Pisabarro A.G."/>
            <person name="Kuo A."/>
            <person name="Tritt A."/>
            <person name="Lipzen A."/>
            <person name="He G."/>
            <person name="Yan M."/>
            <person name="Ng V."/>
            <person name="Cullen D."/>
            <person name="Martin F."/>
            <person name="Rosso M.-N."/>
            <person name="Henrissat B."/>
            <person name="Hibbett D."/>
            <person name="Martinez A.T."/>
            <person name="Grigoriev I.V."/>
        </authorList>
    </citation>
    <scope>NUCLEOTIDE SEQUENCE</scope>
    <source>
        <strain evidence="2">AH 40177</strain>
    </source>
</reference>
<feature type="compositionally biased region" description="Basic and acidic residues" evidence="1">
    <location>
        <begin position="204"/>
        <end position="213"/>
    </location>
</feature>
<organism evidence="2 3">
    <name type="scientific">Rhodocollybia butyracea</name>
    <dbReference type="NCBI Taxonomy" id="206335"/>
    <lineage>
        <taxon>Eukaryota</taxon>
        <taxon>Fungi</taxon>
        <taxon>Dikarya</taxon>
        <taxon>Basidiomycota</taxon>
        <taxon>Agaricomycotina</taxon>
        <taxon>Agaricomycetes</taxon>
        <taxon>Agaricomycetidae</taxon>
        <taxon>Agaricales</taxon>
        <taxon>Marasmiineae</taxon>
        <taxon>Omphalotaceae</taxon>
        <taxon>Rhodocollybia</taxon>
    </lineage>
</organism>
<keyword evidence="3" id="KW-1185">Reference proteome</keyword>
<dbReference type="AlphaFoldDB" id="A0A9P5U452"/>
<evidence type="ECO:0000256" key="1">
    <source>
        <dbReference type="SAM" id="MobiDB-lite"/>
    </source>
</evidence>
<dbReference type="EMBL" id="JADNRY010000088">
    <property type="protein sequence ID" value="KAF9066375.1"/>
    <property type="molecule type" value="Genomic_DNA"/>
</dbReference>
<feature type="compositionally biased region" description="Acidic residues" evidence="1">
    <location>
        <begin position="259"/>
        <end position="279"/>
    </location>
</feature>
<evidence type="ECO:0000313" key="3">
    <source>
        <dbReference type="Proteomes" id="UP000772434"/>
    </source>
</evidence>
<accession>A0A9P5U452</accession>
<name>A0A9P5U452_9AGAR</name>
<protein>
    <submittedName>
        <fullName evidence="2">Uncharacterized protein</fullName>
    </submittedName>
</protein>
<feature type="compositionally biased region" description="Acidic residues" evidence="1">
    <location>
        <begin position="217"/>
        <end position="231"/>
    </location>
</feature>
<feature type="non-terminal residue" evidence="2">
    <location>
        <position position="1"/>
    </location>
</feature>
<feature type="region of interest" description="Disordered" evidence="1">
    <location>
        <begin position="181"/>
        <end position="279"/>
    </location>
</feature>
<evidence type="ECO:0000313" key="2">
    <source>
        <dbReference type="EMBL" id="KAF9066375.1"/>
    </source>
</evidence>